<evidence type="ECO:0000256" key="7">
    <source>
        <dbReference type="ARBA" id="ARBA00023163"/>
    </source>
</evidence>
<dbReference type="SMART" id="SM00382">
    <property type="entry name" value="AAA"/>
    <property type="match status" value="1"/>
</dbReference>
<dbReference type="InterPro" id="IPR002078">
    <property type="entry name" value="Sigma_54_int"/>
</dbReference>
<dbReference type="Gene3D" id="3.40.50.300">
    <property type="entry name" value="P-loop containing nucleotide triphosphate hydrolases"/>
    <property type="match status" value="1"/>
</dbReference>
<dbReference type="PROSITE" id="PS50045">
    <property type="entry name" value="SIGMA54_INTERACT_4"/>
    <property type="match status" value="1"/>
</dbReference>
<dbReference type="InterPro" id="IPR002912">
    <property type="entry name" value="ACT_dom"/>
</dbReference>
<reference evidence="11" key="1">
    <citation type="journal article" date="2016" name="Genome Announc.">
        <title>Draft Genome Sequence of the Syntrophic Lactate-Degrading Bacterium Tepidanaerobacter syntrophicus JLT.</title>
        <authorList>
            <person name="Matsuura N."/>
            <person name="Ohashi A."/>
            <person name="Tourlousse D.M."/>
            <person name="Sekiguchi Y."/>
        </authorList>
    </citation>
    <scope>NUCLEOTIDE SEQUENCE [LARGE SCALE GENOMIC DNA]</scope>
    <source>
        <strain evidence="11">JL</strain>
    </source>
</reference>
<dbReference type="CDD" id="cd00009">
    <property type="entry name" value="AAA"/>
    <property type="match status" value="1"/>
</dbReference>
<dbReference type="OrthoDB" id="9803970at2"/>
<keyword evidence="1" id="KW-0547">Nucleotide-binding</keyword>
<keyword evidence="2" id="KW-0058">Aromatic hydrocarbons catabolism</keyword>
<evidence type="ECO:0000313" key="11">
    <source>
        <dbReference type="EMBL" id="GAQ25650.1"/>
    </source>
</evidence>
<dbReference type="InterPro" id="IPR025943">
    <property type="entry name" value="Sigma_54_int_dom_ATP-bd_2"/>
</dbReference>
<evidence type="ECO:0000256" key="5">
    <source>
        <dbReference type="ARBA" id="ARBA00023125"/>
    </source>
</evidence>
<evidence type="ECO:0000313" key="12">
    <source>
        <dbReference type="Proteomes" id="UP000062160"/>
    </source>
</evidence>
<dbReference type="InterPro" id="IPR025944">
    <property type="entry name" value="Sigma_54_int_dom_CS"/>
</dbReference>
<dbReference type="Gene3D" id="1.10.8.60">
    <property type="match status" value="1"/>
</dbReference>
<dbReference type="EMBL" id="DF977002">
    <property type="protein sequence ID" value="GAQ25650.1"/>
    <property type="molecule type" value="Genomic_DNA"/>
</dbReference>
<dbReference type="InterPro" id="IPR025662">
    <property type="entry name" value="Sigma_54_int_dom_ATP-bd_1"/>
</dbReference>
<organism evidence="11">
    <name type="scientific">Tepidanaerobacter syntrophicus</name>
    <dbReference type="NCBI Taxonomy" id="224999"/>
    <lineage>
        <taxon>Bacteria</taxon>
        <taxon>Bacillati</taxon>
        <taxon>Bacillota</taxon>
        <taxon>Clostridia</taxon>
        <taxon>Thermosediminibacterales</taxon>
        <taxon>Tepidanaerobacteraceae</taxon>
        <taxon>Tepidanaerobacter</taxon>
    </lineage>
</organism>
<dbReference type="InterPro" id="IPR003593">
    <property type="entry name" value="AAA+_ATPase"/>
</dbReference>
<dbReference type="STRING" id="224999.GCA_001485475_01686"/>
<gene>
    <name evidence="11" type="ORF">TSYNT_8186</name>
</gene>
<dbReference type="InterPro" id="IPR058031">
    <property type="entry name" value="AAA_lid_NorR"/>
</dbReference>
<sequence>MQTTRIKIETIDRPYMTYDILSVLVKYELSVTWMEVYTYVVYIKLPKIDSNLWKTIKSEILEIPGVKSVTEIDLIDFEKREIEKKAILDLLPYGILLLDKEKKIKYINKFAAKTILMTDEHGAIDKSIWDFIPRKSLSSYIGSDLSFYDDIENIEIRLKNKSYLMDIYGLKTEEGAVFGYIFTMQDSGKISEIINLKRYDNPITFDDIIGSSAKHHQVIEQAKVFSQSDSPVLILGESGTGKELFARAIHNASLRSSKPFIPVNCAAVPDQLLESELFGYEEGAFTGAKKHGKTGIFEIANGGTIFLDEIGEMPPHLQAKLLRVLQESKIRKVGSNTFENINVKVITATNKNLYKMVEDGQFRLDLLYRINTFSLTVPPLRERREDINELIEHFIKIYSGKYGKKINGIAPQALKKLLAYNWPGNVRELQNVLERAIAFTKGNEIDAEDIVLNNLSVQNQINESMSLKSTLDEVERNIILNTLKHSSSIREAARTLQVTHTMLINRIKKYGIKNSEWRFQNE</sequence>
<dbReference type="GO" id="GO:0005524">
    <property type="term" value="F:ATP binding"/>
    <property type="evidence" value="ECO:0007669"/>
    <property type="project" value="UniProtKB-KW"/>
</dbReference>
<dbReference type="SUPFAM" id="SSF52540">
    <property type="entry name" value="P-loop containing nucleoside triphosphate hydrolases"/>
    <property type="match status" value="1"/>
</dbReference>
<evidence type="ECO:0000256" key="1">
    <source>
        <dbReference type="ARBA" id="ARBA00022741"/>
    </source>
</evidence>
<evidence type="ECO:0000256" key="3">
    <source>
        <dbReference type="ARBA" id="ARBA00022840"/>
    </source>
</evidence>
<dbReference type="InterPro" id="IPR009057">
    <property type="entry name" value="Homeodomain-like_sf"/>
</dbReference>
<dbReference type="GO" id="GO:0003677">
    <property type="term" value="F:DNA binding"/>
    <property type="evidence" value="ECO:0007669"/>
    <property type="project" value="UniProtKB-KW"/>
</dbReference>
<dbReference type="SUPFAM" id="SSF46689">
    <property type="entry name" value="Homeodomain-like"/>
    <property type="match status" value="1"/>
</dbReference>
<keyword evidence="4" id="KW-0805">Transcription regulation</keyword>
<name>A0A0U9HFN7_9FIRM</name>
<dbReference type="Proteomes" id="UP000062160">
    <property type="component" value="Unassembled WGS sequence"/>
</dbReference>
<keyword evidence="3" id="KW-0067">ATP-binding</keyword>
<dbReference type="PANTHER" id="PTHR32071:SF57">
    <property type="entry name" value="C4-DICARBOXYLATE TRANSPORT TRANSCRIPTIONAL REGULATORY PROTEIN DCTD"/>
    <property type="match status" value="1"/>
</dbReference>
<keyword evidence="12" id="KW-1185">Reference proteome</keyword>
<dbReference type="Gene3D" id="3.30.450.20">
    <property type="entry name" value="PAS domain"/>
    <property type="match status" value="1"/>
</dbReference>
<dbReference type="PROSITE" id="PS00688">
    <property type="entry name" value="SIGMA54_INTERACT_3"/>
    <property type="match status" value="1"/>
</dbReference>
<dbReference type="FunFam" id="3.40.50.300:FF:000006">
    <property type="entry name" value="DNA-binding transcriptional regulator NtrC"/>
    <property type="match status" value="1"/>
</dbReference>
<dbReference type="GO" id="GO:0006355">
    <property type="term" value="P:regulation of DNA-templated transcription"/>
    <property type="evidence" value="ECO:0007669"/>
    <property type="project" value="InterPro"/>
</dbReference>
<dbReference type="PROSITE" id="PS00675">
    <property type="entry name" value="SIGMA54_INTERACT_1"/>
    <property type="match status" value="1"/>
</dbReference>
<dbReference type="PROSITE" id="PS00676">
    <property type="entry name" value="SIGMA54_INTERACT_2"/>
    <property type="match status" value="1"/>
</dbReference>
<dbReference type="InterPro" id="IPR027417">
    <property type="entry name" value="P-loop_NTPase"/>
</dbReference>
<dbReference type="FunFam" id="1.10.8.60:FF:000014">
    <property type="entry name" value="DNA-binding transcriptional regulator NtrC"/>
    <property type="match status" value="1"/>
</dbReference>
<protein>
    <recommendedName>
        <fullName evidence="8">HTH-type transcriptional regulatory protein TyrR</fullName>
    </recommendedName>
</protein>
<keyword evidence="6" id="KW-0010">Activator</keyword>
<evidence type="ECO:0000256" key="8">
    <source>
        <dbReference type="ARBA" id="ARBA00029500"/>
    </source>
</evidence>
<dbReference type="Pfam" id="PF00158">
    <property type="entry name" value="Sigma54_activat"/>
    <property type="match status" value="1"/>
</dbReference>
<dbReference type="PROSITE" id="PS51671">
    <property type="entry name" value="ACT"/>
    <property type="match status" value="1"/>
</dbReference>
<dbReference type="InterPro" id="IPR030828">
    <property type="entry name" value="HTH_TyrR"/>
</dbReference>
<dbReference type="Gene3D" id="3.30.70.260">
    <property type="match status" value="1"/>
</dbReference>
<keyword evidence="7" id="KW-0804">Transcription</keyword>
<accession>A0A0U9HFN7</accession>
<evidence type="ECO:0000256" key="6">
    <source>
        <dbReference type="ARBA" id="ARBA00023159"/>
    </source>
</evidence>
<feature type="domain" description="ACT" evidence="10">
    <location>
        <begin position="5"/>
        <end position="74"/>
    </location>
</feature>
<dbReference type="Gene3D" id="1.10.10.60">
    <property type="entry name" value="Homeodomain-like"/>
    <property type="match status" value="1"/>
</dbReference>
<dbReference type="PANTHER" id="PTHR32071">
    <property type="entry name" value="TRANSCRIPTIONAL REGULATORY PROTEIN"/>
    <property type="match status" value="1"/>
</dbReference>
<dbReference type="Pfam" id="PF18024">
    <property type="entry name" value="HTH_50"/>
    <property type="match status" value="1"/>
</dbReference>
<dbReference type="RefSeq" id="WP_059033050.1">
    <property type="nucleotide sequence ID" value="NZ_DF977002.1"/>
</dbReference>
<proteinExistence type="predicted"/>
<dbReference type="Pfam" id="PF25601">
    <property type="entry name" value="AAA_lid_14"/>
    <property type="match status" value="1"/>
</dbReference>
<keyword evidence="5" id="KW-0238">DNA-binding</keyword>
<dbReference type="AlphaFoldDB" id="A0A0U9HFN7"/>
<evidence type="ECO:0000256" key="4">
    <source>
        <dbReference type="ARBA" id="ARBA00023015"/>
    </source>
</evidence>
<evidence type="ECO:0000259" key="10">
    <source>
        <dbReference type="PROSITE" id="PS51671"/>
    </source>
</evidence>
<evidence type="ECO:0000259" key="9">
    <source>
        <dbReference type="PROSITE" id="PS50045"/>
    </source>
</evidence>
<feature type="domain" description="Sigma-54 factor interaction" evidence="9">
    <location>
        <begin position="208"/>
        <end position="438"/>
    </location>
</feature>
<evidence type="ECO:0000256" key="2">
    <source>
        <dbReference type="ARBA" id="ARBA00022797"/>
    </source>
</evidence>